<dbReference type="SUPFAM" id="SSF56300">
    <property type="entry name" value="Metallo-dependent phosphatases"/>
    <property type="match status" value="1"/>
</dbReference>
<dbReference type="Pfam" id="PF00149">
    <property type="entry name" value="Metallophos"/>
    <property type="match status" value="1"/>
</dbReference>
<dbReference type="Proteomes" id="UP000638732">
    <property type="component" value="Unassembled WGS sequence"/>
</dbReference>
<reference evidence="2" key="1">
    <citation type="submission" date="2020-01" db="EMBL/GenBank/DDBJ databases">
        <authorList>
            <person name="Seo Y.L."/>
        </authorList>
    </citation>
    <scope>NUCLEOTIDE SEQUENCE</scope>
    <source>
        <strain evidence="2">R11</strain>
    </source>
</reference>
<comment type="caution">
    <text evidence="2">The sequence shown here is derived from an EMBL/GenBank/DDBJ whole genome shotgun (WGS) entry which is preliminary data.</text>
</comment>
<dbReference type="GO" id="GO:0016787">
    <property type="term" value="F:hydrolase activity"/>
    <property type="evidence" value="ECO:0007669"/>
    <property type="project" value="InterPro"/>
</dbReference>
<name>A0A965ZBA3_9SPHI</name>
<dbReference type="Gene3D" id="3.60.21.10">
    <property type="match status" value="1"/>
</dbReference>
<dbReference type="InterPro" id="IPR004843">
    <property type="entry name" value="Calcineurin-like_PHP"/>
</dbReference>
<keyword evidence="3" id="KW-1185">Reference proteome</keyword>
<dbReference type="EMBL" id="WWEO01000030">
    <property type="protein sequence ID" value="NCD67878.1"/>
    <property type="molecule type" value="Genomic_DNA"/>
</dbReference>
<accession>A0A965ZBA3</accession>
<dbReference type="PANTHER" id="PTHR37844">
    <property type="entry name" value="SER/THR PROTEIN PHOSPHATASE SUPERFAMILY (AFU_ORTHOLOGUE AFUA_1G14840)"/>
    <property type="match status" value="1"/>
</dbReference>
<sequence>MKIQFASDLHLEFAGNKSYLQKKPLVPAGDVLVLSGDIMPLAQLNQHAEFLDRLSDGFEQVYWIPGNHEYYHFDIANHSGAFHEKVRPNISLLNNQTVNLSGLTFHFTTLWSQLSLRNERAVERGLSDFRLIRVAGNPLSVHHYNRMHNDSVVFLDKAFKREQLEPGIGKTIVVTHHVPTFQHYPRQWLGNILNEAFATDLDWLIDSSGADYWIYGHNHAATPEFKVGITKLLTNQLGYVHYNEHEKFDAGRVLVFD</sequence>
<dbReference type="AlphaFoldDB" id="A0A965ZBA3"/>
<reference evidence="2" key="2">
    <citation type="submission" date="2020-10" db="EMBL/GenBank/DDBJ databases">
        <title>Mucilaginibacter sp. nov., isolated from soil.</title>
        <authorList>
            <person name="Jeon C.O."/>
        </authorList>
    </citation>
    <scope>NUCLEOTIDE SEQUENCE</scope>
    <source>
        <strain evidence="2">R11</strain>
    </source>
</reference>
<gene>
    <name evidence="2" type="ORF">GSY63_00745</name>
</gene>
<evidence type="ECO:0000313" key="2">
    <source>
        <dbReference type="EMBL" id="NCD67878.1"/>
    </source>
</evidence>
<protein>
    <submittedName>
        <fullName evidence="2">Metallophosphoesterase</fullName>
    </submittedName>
</protein>
<dbReference type="InterPro" id="IPR029052">
    <property type="entry name" value="Metallo-depent_PP-like"/>
</dbReference>
<organism evidence="2 3">
    <name type="scientific">Mucilaginibacter agri</name>
    <dbReference type="NCBI Taxonomy" id="2695265"/>
    <lineage>
        <taxon>Bacteria</taxon>
        <taxon>Pseudomonadati</taxon>
        <taxon>Bacteroidota</taxon>
        <taxon>Sphingobacteriia</taxon>
        <taxon>Sphingobacteriales</taxon>
        <taxon>Sphingobacteriaceae</taxon>
        <taxon>Mucilaginibacter</taxon>
    </lineage>
</organism>
<proteinExistence type="predicted"/>
<feature type="domain" description="Calcineurin-like phosphoesterase" evidence="1">
    <location>
        <begin position="1"/>
        <end position="220"/>
    </location>
</feature>
<dbReference type="RefSeq" id="WP_166583905.1">
    <property type="nucleotide sequence ID" value="NZ_WWEO01000030.1"/>
</dbReference>
<dbReference type="PANTHER" id="PTHR37844:SF1">
    <property type="entry name" value="CALCINEURIN-LIKE PHOSPHOESTERASE DOMAIN-CONTAINING PROTEIN"/>
    <property type="match status" value="1"/>
</dbReference>
<evidence type="ECO:0000259" key="1">
    <source>
        <dbReference type="Pfam" id="PF00149"/>
    </source>
</evidence>
<evidence type="ECO:0000313" key="3">
    <source>
        <dbReference type="Proteomes" id="UP000638732"/>
    </source>
</evidence>